<name>A0AAU9TRI4_EUPED</name>
<proteinExistence type="predicted"/>
<feature type="domain" description="Endonuclease/exonuclease/phosphatase" evidence="1">
    <location>
        <begin position="48"/>
        <end position="234"/>
    </location>
</feature>
<sequence>MYNLNSMDSHLTAQELDCIQVARSGKYNIQDFINLSNGSSCNNFTVLTQNIRSIYKNFDDLQVTLAQLQYEADILILTESRINLNKHLPLLNNYTSYQTTRLQNQNDGVVVYIRNNHQAVVTDLNLSHATGLQIVTANCVFLGIYRSPSSPNAESFISSLNLHLETISHYKNVFVIGDININLIPTDTEKPHERRNRHSYLNVLSLHGLLPGHSLPTRDNACLDHVMLKLDVNLNPAFVAVINATITDHDLILLQLSNISTPKPTRRSRIIIDYDKAFQTLKSSDITFLKLHNNPENFANSLISLIQSSIQANSKLIHFTSNNRILKPWITFGALKCIRLRNNMQQKLKKDPHNIILKITYKRFRNFCTNLINRLKRRYHSDLINKSVNNPRKFWTTVNRIVQYKPPKTNNVALLNSKPQKIASVNYVNNYFVSVGANLADVLIKQSSLCGHGSVTISSYYTLSSSFVLLETDVGEVHSVLMSLDSRSAPGWDGIGTAFLKHAKDFTVPCICYLANLCFKTGVFPSALKRSIVTPVYKSGDRSDVQIWARIADFIIANFKIRLGGGRKRLESVGA</sequence>
<comment type="caution">
    <text evidence="2">The sequence shown here is derived from an EMBL/GenBank/DDBJ whole genome shotgun (WGS) entry which is preliminary data.</text>
</comment>
<keyword evidence="3" id="KW-1185">Reference proteome</keyword>
<dbReference type="GO" id="GO:0007508">
    <property type="term" value="P:larval heart development"/>
    <property type="evidence" value="ECO:0007669"/>
    <property type="project" value="TreeGrafter"/>
</dbReference>
<reference evidence="2" key="1">
    <citation type="submission" date="2022-03" db="EMBL/GenBank/DDBJ databases">
        <authorList>
            <person name="Tunstrom K."/>
        </authorList>
    </citation>
    <scope>NUCLEOTIDE SEQUENCE</scope>
</reference>
<dbReference type="Pfam" id="PF03372">
    <property type="entry name" value="Exo_endo_phos"/>
    <property type="match status" value="1"/>
</dbReference>
<evidence type="ECO:0000259" key="1">
    <source>
        <dbReference type="Pfam" id="PF03372"/>
    </source>
</evidence>
<dbReference type="InterPro" id="IPR005135">
    <property type="entry name" value="Endo/exonuclease/phosphatase"/>
</dbReference>
<dbReference type="GO" id="GO:0061343">
    <property type="term" value="P:cell adhesion involved in heart morphogenesis"/>
    <property type="evidence" value="ECO:0007669"/>
    <property type="project" value="TreeGrafter"/>
</dbReference>
<protein>
    <recommendedName>
        <fullName evidence="1">Endonuclease/exonuclease/phosphatase domain-containing protein</fullName>
    </recommendedName>
</protein>
<evidence type="ECO:0000313" key="2">
    <source>
        <dbReference type="EMBL" id="CAH2088401.1"/>
    </source>
</evidence>
<dbReference type="AlphaFoldDB" id="A0AAU9TRI4"/>
<dbReference type="Proteomes" id="UP001153954">
    <property type="component" value="Unassembled WGS sequence"/>
</dbReference>
<accession>A0AAU9TRI4</accession>
<evidence type="ECO:0000313" key="3">
    <source>
        <dbReference type="Proteomes" id="UP001153954"/>
    </source>
</evidence>
<gene>
    <name evidence="2" type="ORF">EEDITHA_LOCUS4564</name>
</gene>
<dbReference type="GO" id="GO:0003824">
    <property type="term" value="F:catalytic activity"/>
    <property type="evidence" value="ECO:0007669"/>
    <property type="project" value="InterPro"/>
</dbReference>
<dbReference type="InterPro" id="IPR036691">
    <property type="entry name" value="Endo/exonu/phosph_ase_sf"/>
</dbReference>
<dbReference type="GO" id="GO:0031012">
    <property type="term" value="C:extracellular matrix"/>
    <property type="evidence" value="ECO:0007669"/>
    <property type="project" value="TreeGrafter"/>
</dbReference>
<dbReference type="Gene3D" id="3.60.10.10">
    <property type="entry name" value="Endonuclease/exonuclease/phosphatase"/>
    <property type="match status" value="1"/>
</dbReference>
<dbReference type="PANTHER" id="PTHR33395">
    <property type="entry name" value="TRANSCRIPTASE, PUTATIVE-RELATED-RELATED"/>
    <property type="match status" value="1"/>
</dbReference>
<dbReference type="SUPFAM" id="SSF56219">
    <property type="entry name" value="DNase I-like"/>
    <property type="match status" value="1"/>
</dbReference>
<dbReference type="PANTHER" id="PTHR33395:SF22">
    <property type="entry name" value="REVERSE TRANSCRIPTASE DOMAIN-CONTAINING PROTEIN"/>
    <property type="match status" value="1"/>
</dbReference>
<dbReference type="EMBL" id="CAKOGL010000007">
    <property type="protein sequence ID" value="CAH2088401.1"/>
    <property type="molecule type" value="Genomic_DNA"/>
</dbReference>
<organism evidence="2 3">
    <name type="scientific">Euphydryas editha</name>
    <name type="common">Edith's checkerspot</name>
    <dbReference type="NCBI Taxonomy" id="104508"/>
    <lineage>
        <taxon>Eukaryota</taxon>
        <taxon>Metazoa</taxon>
        <taxon>Ecdysozoa</taxon>
        <taxon>Arthropoda</taxon>
        <taxon>Hexapoda</taxon>
        <taxon>Insecta</taxon>
        <taxon>Pterygota</taxon>
        <taxon>Neoptera</taxon>
        <taxon>Endopterygota</taxon>
        <taxon>Lepidoptera</taxon>
        <taxon>Glossata</taxon>
        <taxon>Ditrysia</taxon>
        <taxon>Papilionoidea</taxon>
        <taxon>Nymphalidae</taxon>
        <taxon>Nymphalinae</taxon>
        <taxon>Euphydryas</taxon>
    </lineage>
</organism>